<dbReference type="AlphaFoldDB" id="A0A151M6H7"/>
<sequence>MDTIHMPHTFGEAHAVKASEHFLWIYEADEVVGQDVLDDQAYHLDCLSSYGLAHLELVNNEAVTGLGGQLHDGNGHLFLWSKEWSHADDLACDVGDQLGDDIHEGGLANVEGLDPLFIVPGLQNDLLPPVGSGGAGPESVHDGLGVVPECLGIHGVLCDLVLISTIVSSC</sequence>
<reference evidence="1 2" key="1">
    <citation type="journal article" date="2012" name="Genome Biol.">
        <title>Sequencing three crocodilian genomes to illuminate the evolution of archosaurs and amniotes.</title>
        <authorList>
            <person name="St John J.A."/>
            <person name="Braun E.L."/>
            <person name="Isberg S.R."/>
            <person name="Miles L.G."/>
            <person name="Chong A.Y."/>
            <person name="Gongora J."/>
            <person name="Dalzell P."/>
            <person name="Moran C."/>
            <person name="Bed'hom B."/>
            <person name="Abzhanov A."/>
            <person name="Burgess S.C."/>
            <person name="Cooksey A.M."/>
            <person name="Castoe T.A."/>
            <person name="Crawford N.G."/>
            <person name="Densmore L.D."/>
            <person name="Drew J.C."/>
            <person name="Edwards S.V."/>
            <person name="Faircloth B.C."/>
            <person name="Fujita M.K."/>
            <person name="Greenwold M.J."/>
            <person name="Hoffmann F.G."/>
            <person name="Howard J.M."/>
            <person name="Iguchi T."/>
            <person name="Janes D.E."/>
            <person name="Khan S.Y."/>
            <person name="Kohno S."/>
            <person name="de Koning A.J."/>
            <person name="Lance S.L."/>
            <person name="McCarthy F.M."/>
            <person name="McCormack J.E."/>
            <person name="Merchant M.E."/>
            <person name="Peterson D.G."/>
            <person name="Pollock D.D."/>
            <person name="Pourmand N."/>
            <person name="Raney B.J."/>
            <person name="Roessler K.A."/>
            <person name="Sanford J.R."/>
            <person name="Sawyer R.H."/>
            <person name="Schmidt C.J."/>
            <person name="Triplett E.W."/>
            <person name="Tuberville T.D."/>
            <person name="Venegas-Anaya M."/>
            <person name="Howard J.T."/>
            <person name="Jarvis E.D."/>
            <person name="Guillette L.J.Jr."/>
            <person name="Glenn T.C."/>
            <person name="Green R.E."/>
            <person name="Ray D.A."/>
        </authorList>
    </citation>
    <scope>NUCLEOTIDE SEQUENCE [LARGE SCALE GENOMIC DNA]</scope>
    <source>
        <strain evidence="1">KSC_2009_1</strain>
    </source>
</reference>
<name>A0A151M6H7_ALLMI</name>
<keyword evidence="2" id="KW-1185">Reference proteome</keyword>
<evidence type="ECO:0000313" key="2">
    <source>
        <dbReference type="Proteomes" id="UP000050525"/>
    </source>
</evidence>
<dbReference type="Proteomes" id="UP000050525">
    <property type="component" value="Unassembled WGS sequence"/>
</dbReference>
<dbReference type="EMBL" id="AKHW03006437">
    <property type="protein sequence ID" value="KYO20104.1"/>
    <property type="molecule type" value="Genomic_DNA"/>
</dbReference>
<protein>
    <submittedName>
        <fullName evidence="1">Uncharacterized protein</fullName>
    </submittedName>
</protein>
<comment type="caution">
    <text evidence="1">The sequence shown here is derived from an EMBL/GenBank/DDBJ whole genome shotgun (WGS) entry which is preliminary data.</text>
</comment>
<organism evidence="1 2">
    <name type="scientific">Alligator mississippiensis</name>
    <name type="common">American alligator</name>
    <dbReference type="NCBI Taxonomy" id="8496"/>
    <lineage>
        <taxon>Eukaryota</taxon>
        <taxon>Metazoa</taxon>
        <taxon>Chordata</taxon>
        <taxon>Craniata</taxon>
        <taxon>Vertebrata</taxon>
        <taxon>Euteleostomi</taxon>
        <taxon>Archelosauria</taxon>
        <taxon>Archosauria</taxon>
        <taxon>Crocodylia</taxon>
        <taxon>Alligatoridae</taxon>
        <taxon>Alligatorinae</taxon>
        <taxon>Alligator</taxon>
    </lineage>
</organism>
<evidence type="ECO:0000313" key="1">
    <source>
        <dbReference type="EMBL" id="KYO20104.1"/>
    </source>
</evidence>
<gene>
    <name evidence="1" type="ORF">Y1Q_0010685</name>
</gene>
<accession>A0A151M6H7</accession>
<proteinExistence type="predicted"/>